<keyword evidence="9" id="KW-0472">Membrane</keyword>
<keyword evidence="7" id="KW-1043">Host membrane</keyword>
<accession>A0A3B4UT30</accession>
<dbReference type="AlphaFoldDB" id="A0A3B4UT30"/>
<evidence type="ECO:0000256" key="1">
    <source>
        <dbReference type="ARBA" id="ARBA00004402"/>
    </source>
</evidence>
<keyword evidence="15" id="KW-1185">Reference proteome</keyword>
<dbReference type="CDD" id="cd09951">
    <property type="entry name" value="HERV-Rb-like_HR1-HR2"/>
    <property type="match status" value="1"/>
</dbReference>
<comment type="subcellular location">
    <subcellularLocation>
        <location evidence="1">Host cell membrane</location>
        <topology evidence="1">Single-pass type I membrane protein</topology>
    </subcellularLocation>
    <subcellularLocation>
        <location evidence="2">Host endomembrane system</location>
        <topology evidence="2">Peripheral membrane protein</topology>
    </subcellularLocation>
    <subcellularLocation>
        <location evidence="3">Virion membrane</location>
        <topology evidence="3">Single-pass type I membrane protein</topology>
    </subcellularLocation>
</comment>
<sequence>MDVLLSHGQCHVSTGGMVHAIERSLRGSKTPLTLTFIEGQSSAAKFDLCSVIHCGQNQEAHKRSDKYICETSQTGFSYDQWCGYWDYVISNTSPYIWGYRPGGASSGKPLNGRLTLIKGQSSPNCKRDNCNPLLITLKDPQVSDSGLYVLGAYESGTDPLGQFIIKVNKKQESSIPEQLQKNIVTYLDLTNATIMDKVAIETGFVETNEWLRWLIYTAQNNKPNTTNCLACAAARPGLGTVPFPLNQNNDPDGFQCMLRLFNSPNPLKDCTILHYLFPPTAETQPPHFSPYAGNYTCIERRGSGQDVGELSWCNVTLSTNGTGIQDDWLKDQSTPRADVWWFCGGKTLRSMLPYDWKGKCALIQLVMPFYVLPLTDTVASKGMFKSHRIKRRTNPLRSFDTHVYVDEIGVPRGVPDEHKARNQVTAGFESLFFWWVTINKNVDWINYIYYNQQRFVNYTRDGFKGIAEQLEKTSLMAWQNRMALDMLLAEKGGVCKMFGEMCCTFIPNNTAPDGSITRAIQGLTALSQELAENAGVDNPFTRMMENWFGRWSGLISSFLVSISVAAALLSVCGCCCIPCLRGLIQRLIDTAITKTMMYQYIPTDIDVDEVDNESIV</sequence>
<keyword evidence="12" id="KW-0325">Glycoprotein</keyword>
<keyword evidence="8" id="KW-1133">Transmembrane helix</keyword>
<dbReference type="Proteomes" id="UP000261420">
    <property type="component" value="Unplaced"/>
</dbReference>
<keyword evidence="6" id="KW-0812">Transmembrane</keyword>
<dbReference type="PANTHER" id="PTHR10424:SF81">
    <property type="entry name" value="ERVV2 PROTEIN"/>
    <property type="match status" value="1"/>
</dbReference>
<proteinExistence type="predicted"/>
<evidence type="ECO:0000256" key="13">
    <source>
        <dbReference type="ARBA" id="ARBA00023288"/>
    </source>
</evidence>
<evidence type="ECO:0000256" key="6">
    <source>
        <dbReference type="ARBA" id="ARBA00022692"/>
    </source>
</evidence>
<evidence type="ECO:0000256" key="9">
    <source>
        <dbReference type="ARBA" id="ARBA00023136"/>
    </source>
</evidence>
<dbReference type="Pfam" id="PF00429">
    <property type="entry name" value="TLV_coat"/>
    <property type="match status" value="1"/>
</dbReference>
<dbReference type="OMA" id="WMEWIEY"/>
<evidence type="ECO:0000313" key="14">
    <source>
        <dbReference type="Ensembl" id="ENSSDUP00000021791.1"/>
    </source>
</evidence>
<dbReference type="InterPro" id="IPR018154">
    <property type="entry name" value="TLV/ENV_coat_polyprotein"/>
</dbReference>
<dbReference type="Gene3D" id="1.10.287.210">
    <property type="match status" value="1"/>
</dbReference>
<reference evidence="14" key="1">
    <citation type="submission" date="2025-08" db="UniProtKB">
        <authorList>
            <consortium name="Ensembl"/>
        </authorList>
    </citation>
    <scope>IDENTIFICATION</scope>
</reference>
<evidence type="ECO:0000256" key="3">
    <source>
        <dbReference type="ARBA" id="ARBA00004563"/>
    </source>
</evidence>
<evidence type="ECO:0000256" key="7">
    <source>
        <dbReference type="ARBA" id="ARBA00022870"/>
    </source>
</evidence>
<name>A0A3B4UT30_SERDU</name>
<keyword evidence="4" id="KW-1032">Host cell membrane</keyword>
<evidence type="ECO:0000256" key="8">
    <source>
        <dbReference type="ARBA" id="ARBA00022989"/>
    </source>
</evidence>
<keyword evidence="13" id="KW-0449">Lipoprotein</keyword>
<evidence type="ECO:0000256" key="12">
    <source>
        <dbReference type="ARBA" id="ARBA00023180"/>
    </source>
</evidence>
<dbReference type="Ensembl" id="ENSSDUT00000022191.1">
    <property type="protein sequence ID" value="ENSSDUP00000021791.1"/>
    <property type="gene ID" value="ENSSDUG00000015854.1"/>
</dbReference>
<dbReference type="STRING" id="41447.ENSSDUP00000021791"/>
<dbReference type="PANTHER" id="PTHR10424">
    <property type="entry name" value="VIRAL ENVELOPE PROTEIN"/>
    <property type="match status" value="1"/>
</dbReference>
<evidence type="ECO:0000256" key="2">
    <source>
        <dbReference type="ARBA" id="ARBA00004531"/>
    </source>
</evidence>
<evidence type="ECO:0000256" key="10">
    <source>
        <dbReference type="ARBA" id="ARBA00023139"/>
    </source>
</evidence>
<reference evidence="14" key="2">
    <citation type="submission" date="2025-09" db="UniProtKB">
        <authorList>
            <consortium name="Ensembl"/>
        </authorList>
    </citation>
    <scope>IDENTIFICATION</scope>
</reference>
<dbReference type="GeneTree" id="ENSGT00530000064449"/>
<keyword evidence="11" id="KW-1015">Disulfide bond</keyword>
<organism evidence="14 15">
    <name type="scientific">Seriola dumerili</name>
    <name type="common">Greater amberjack</name>
    <name type="synonym">Caranx dumerili</name>
    <dbReference type="NCBI Taxonomy" id="41447"/>
    <lineage>
        <taxon>Eukaryota</taxon>
        <taxon>Metazoa</taxon>
        <taxon>Chordata</taxon>
        <taxon>Craniata</taxon>
        <taxon>Vertebrata</taxon>
        <taxon>Euteleostomi</taxon>
        <taxon>Actinopterygii</taxon>
        <taxon>Neopterygii</taxon>
        <taxon>Teleostei</taxon>
        <taxon>Neoteleostei</taxon>
        <taxon>Acanthomorphata</taxon>
        <taxon>Carangaria</taxon>
        <taxon>Carangiformes</taxon>
        <taxon>Carangidae</taxon>
        <taxon>Seriola</taxon>
    </lineage>
</organism>
<evidence type="ECO:0000256" key="5">
    <source>
        <dbReference type="ARBA" id="ARBA00022581"/>
    </source>
</evidence>
<keyword evidence="10" id="KW-0564">Palmitate</keyword>
<evidence type="ECO:0000256" key="11">
    <source>
        <dbReference type="ARBA" id="ARBA00023157"/>
    </source>
</evidence>
<evidence type="ECO:0000313" key="15">
    <source>
        <dbReference type="Proteomes" id="UP000261420"/>
    </source>
</evidence>
<evidence type="ECO:0008006" key="16">
    <source>
        <dbReference type="Google" id="ProtNLM"/>
    </source>
</evidence>
<dbReference type="SUPFAM" id="SSF58069">
    <property type="entry name" value="Virus ectodomain"/>
    <property type="match status" value="1"/>
</dbReference>
<keyword evidence="5" id="KW-0945">Host-virus interaction</keyword>
<evidence type="ECO:0000256" key="4">
    <source>
        <dbReference type="ARBA" id="ARBA00022511"/>
    </source>
</evidence>
<protein>
    <recommendedName>
        <fullName evidence="16">Envelope glycoprotein</fullName>
    </recommendedName>
</protein>